<feature type="domain" description="ATPase AAA-type core" evidence="3">
    <location>
        <begin position="24"/>
        <end position="346"/>
    </location>
</feature>
<dbReference type="Gene3D" id="3.40.50.300">
    <property type="entry name" value="P-loop containing nucleotide triphosphate hydrolases"/>
    <property type="match status" value="2"/>
</dbReference>
<dbReference type="InterPro" id="IPR027417">
    <property type="entry name" value="P-loop_NTPase"/>
</dbReference>
<dbReference type="InterPro" id="IPR003959">
    <property type="entry name" value="ATPase_AAA_core"/>
</dbReference>
<dbReference type="PIRSF" id="PIRSF029347">
    <property type="entry name" value="RecF"/>
    <property type="match status" value="1"/>
</dbReference>
<keyword evidence="5" id="KW-1185">Reference proteome</keyword>
<organism evidence="4 5">
    <name type="scientific">Microbacterium album</name>
    <dbReference type="NCBI Taxonomy" id="2053191"/>
    <lineage>
        <taxon>Bacteria</taxon>
        <taxon>Bacillati</taxon>
        <taxon>Actinomycetota</taxon>
        <taxon>Actinomycetes</taxon>
        <taxon>Micrococcales</taxon>
        <taxon>Microbacteriaceae</taxon>
        <taxon>Microbacterium</taxon>
    </lineage>
</organism>
<evidence type="ECO:0000313" key="4">
    <source>
        <dbReference type="EMBL" id="GGH50555.1"/>
    </source>
</evidence>
<evidence type="ECO:0000256" key="2">
    <source>
        <dbReference type="SAM" id="MobiDB-lite"/>
    </source>
</evidence>
<dbReference type="GO" id="GO:0009432">
    <property type="term" value="P:SOS response"/>
    <property type="evidence" value="ECO:0007669"/>
    <property type="project" value="UniProtKB-KW"/>
</dbReference>
<dbReference type="Proteomes" id="UP000657592">
    <property type="component" value="Unassembled WGS sequence"/>
</dbReference>
<dbReference type="GO" id="GO:0005524">
    <property type="term" value="F:ATP binding"/>
    <property type="evidence" value="ECO:0007669"/>
    <property type="project" value="InterPro"/>
</dbReference>
<gene>
    <name evidence="4" type="ORF">GCM10010921_29360</name>
</gene>
<keyword evidence="1" id="KW-0227">DNA damage</keyword>
<dbReference type="AlphaFoldDB" id="A0A917IHV3"/>
<dbReference type="SUPFAM" id="SSF52540">
    <property type="entry name" value="P-loop containing nucleoside triphosphate hydrolases"/>
    <property type="match status" value="1"/>
</dbReference>
<dbReference type="GO" id="GO:0000731">
    <property type="term" value="P:DNA synthesis involved in DNA repair"/>
    <property type="evidence" value="ECO:0007669"/>
    <property type="project" value="TreeGrafter"/>
</dbReference>
<keyword evidence="1" id="KW-0742">SOS response</keyword>
<reference evidence="4" key="1">
    <citation type="journal article" date="2014" name="Int. J. Syst. Evol. Microbiol.">
        <title>Complete genome sequence of Corynebacterium casei LMG S-19264T (=DSM 44701T), isolated from a smear-ripened cheese.</title>
        <authorList>
            <consortium name="US DOE Joint Genome Institute (JGI-PGF)"/>
            <person name="Walter F."/>
            <person name="Albersmeier A."/>
            <person name="Kalinowski J."/>
            <person name="Ruckert C."/>
        </authorList>
    </citation>
    <scope>NUCLEOTIDE SEQUENCE</scope>
    <source>
        <strain evidence="4">CGMCC 1.15794</strain>
    </source>
</reference>
<accession>A0A917IHV3</accession>
<comment type="caution">
    <text evidence="4">The sequence shown here is derived from an EMBL/GenBank/DDBJ whole genome shotgun (WGS) entry which is preliminary data.</text>
</comment>
<dbReference type="RefSeq" id="WP_188757144.1">
    <property type="nucleotide sequence ID" value="NZ_BMJY01000021.1"/>
</dbReference>
<evidence type="ECO:0000313" key="5">
    <source>
        <dbReference type="Proteomes" id="UP000657592"/>
    </source>
</evidence>
<dbReference type="FunFam" id="3.40.50.300:FF:002708">
    <property type="entry name" value="FeS assembly ATPase SufC"/>
    <property type="match status" value="1"/>
</dbReference>
<dbReference type="GO" id="GO:0016887">
    <property type="term" value="F:ATP hydrolysis activity"/>
    <property type="evidence" value="ECO:0007669"/>
    <property type="project" value="InterPro"/>
</dbReference>
<dbReference type="PANTHER" id="PTHR32182:SF25">
    <property type="entry name" value="SLR1056 PROTEIN"/>
    <property type="match status" value="1"/>
</dbReference>
<dbReference type="EMBL" id="BMJY01000021">
    <property type="protein sequence ID" value="GGH50555.1"/>
    <property type="molecule type" value="Genomic_DNA"/>
</dbReference>
<dbReference type="PANTHER" id="PTHR32182">
    <property type="entry name" value="DNA REPLICATION AND REPAIR PROTEIN RECF"/>
    <property type="match status" value="1"/>
</dbReference>
<dbReference type="Pfam" id="PF13304">
    <property type="entry name" value="AAA_21"/>
    <property type="match status" value="1"/>
</dbReference>
<name>A0A917IHV3_9MICO</name>
<reference evidence="4" key="2">
    <citation type="submission" date="2020-09" db="EMBL/GenBank/DDBJ databases">
        <authorList>
            <person name="Sun Q."/>
            <person name="Zhou Y."/>
        </authorList>
    </citation>
    <scope>NUCLEOTIDE SEQUENCE</scope>
    <source>
        <strain evidence="4">CGMCC 1.15794</strain>
    </source>
</reference>
<feature type="region of interest" description="Disordered" evidence="2">
    <location>
        <begin position="363"/>
        <end position="385"/>
    </location>
</feature>
<evidence type="ECO:0000259" key="3">
    <source>
        <dbReference type="Pfam" id="PF13304"/>
    </source>
</evidence>
<evidence type="ECO:0000256" key="1">
    <source>
        <dbReference type="ARBA" id="ARBA00023236"/>
    </source>
</evidence>
<sequence>MITTLAVSGYRSLVDLVMPVGRATVVTGPNGSGKSSLYRALQLLAAAASGRTVAAIAAEGGFDSALWAGPESPVDLTGGGSASVQGTVRTRPVSLRLGFASSELGYLVDLGLPQTDGASPFARDPEIKREQVFAGPVAKPATLFVDRDRGGVRVRDTTWRSLTQHLAPHESILTETADADATLELLALRRQLSGWRFYDHFRTDRDSPIRRPQIGTRTASLAHDGSDLAAAWASSEDAGHAAQLEREVARAFPGGRVRIEAEAGRFRLTMRQPGLLRALDASELSDGTLRYLLLIAALLPARRAPFVVLNEPESSLHPDLLGALAELVIAASDDSQVLVVTHSEQLRDALAAAGADVVGFRSDGGGTRIEGQEPLDRPAWRWPSR</sequence>
<proteinExistence type="predicted"/>
<feature type="compositionally biased region" description="Basic and acidic residues" evidence="2">
    <location>
        <begin position="370"/>
        <end position="379"/>
    </location>
</feature>
<dbReference type="GO" id="GO:0006302">
    <property type="term" value="P:double-strand break repair"/>
    <property type="evidence" value="ECO:0007669"/>
    <property type="project" value="TreeGrafter"/>
</dbReference>
<dbReference type="InterPro" id="IPR014555">
    <property type="entry name" value="RecF-like"/>
</dbReference>
<protein>
    <recommendedName>
        <fullName evidence="3">ATPase AAA-type core domain-containing protein</fullName>
    </recommendedName>
</protein>